<protein>
    <submittedName>
        <fullName evidence="1">Uncharacterized protein</fullName>
    </submittedName>
</protein>
<dbReference type="EMBL" id="JBHSKT010000007">
    <property type="protein sequence ID" value="MFC5271538.1"/>
    <property type="molecule type" value="Genomic_DNA"/>
</dbReference>
<evidence type="ECO:0000313" key="1">
    <source>
        <dbReference type="EMBL" id="MFC5271538.1"/>
    </source>
</evidence>
<dbReference type="RefSeq" id="WP_378017896.1">
    <property type="nucleotide sequence ID" value="NZ_JBHSKT010000007.1"/>
</dbReference>
<comment type="caution">
    <text evidence="1">The sequence shown here is derived from an EMBL/GenBank/DDBJ whole genome shotgun (WGS) entry which is preliminary data.</text>
</comment>
<accession>A0ABW0EAY7</accession>
<organism evidence="1 2">
    <name type="scientific">Adhaeribacter terreus</name>
    <dbReference type="NCBI Taxonomy" id="529703"/>
    <lineage>
        <taxon>Bacteria</taxon>
        <taxon>Pseudomonadati</taxon>
        <taxon>Bacteroidota</taxon>
        <taxon>Cytophagia</taxon>
        <taxon>Cytophagales</taxon>
        <taxon>Hymenobacteraceae</taxon>
        <taxon>Adhaeribacter</taxon>
    </lineage>
</organism>
<keyword evidence="2" id="KW-1185">Reference proteome</keyword>
<reference evidence="2" key="1">
    <citation type="journal article" date="2019" name="Int. J. Syst. Evol. Microbiol.">
        <title>The Global Catalogue of Microorganisms (GCM) 10K type strain sequencing project: providing services to taxonomists for standard genome sequencing and annotation.</title>
        <authorList>
            <consortium name="The Broad Institute Genomics Platform"/>
            <consortium name="The Broad Institute Genome Sequencing Center for Infectious Disease"/>
            <person name="Wu L."/>
            <person name="Ma J."/>
        </authorList>
    </citation>
    <scope>NUCLEOTIDE SEQUENCE [LARGE SCALE GENOMIC DNA]</scope>
    <source>
        <strain evidence="2">KACC 12602</strain>
    </source>
</reference>
<dbReference type="Proteomes" id="UP001596161">
    <property type="component" value="Unassembled WGS sequence"/>
</dbReference>
<sequence>MEIKKLFDKLKHEAKALTGEASKDRLFHSEAEFPDGEAAKAIFPEARKRLFGINNWPENTPVTTPFELYNTSGHKTDSEPQIGYFIKITLPGVPIENWVEITELQDKPDLATFTVHPCPNPFNNEPETQHFFVQETSSTFKVQRQENLISASETGRNEFINNQEEAGNRAALNTIIAEGGWTVFQKILWQNLADYWCCKDLAPS</sequence>
<gene>
    <name evidence="1" type="ORF">ACFPIB_13010</name>
</gene>
<name>A0ABW0EAY7_9BACT</name>
<proteinExistence type="predicted"/>
<evidence type="ECO:0000313" key="2">
    <source>
        <dbReference type="Proteomes" id="UP001596161"/>
    </source>
</evidence>